<protein>
    <recommendedName>
        <fullName evidence="9">Thiamine-phosphate synthase</fullName>
        <shortName evidence="9">TP synthase</shortName>
        <shortName evidence="9">TPS</shortName>
        <ecNumber evidence="9">2.5.1.3</ecNumber>
    </recommendedName>
    <alternativeName>
        <fullName evidence="9">Thiamine-phosphate pyrophosphorylase</fullName>
        <shortName evidence="9">TMP pyrophosphorylase</shortName>
        <shortName evidence="9">TMP-PPase</shortName>
    </alternativeName>
</protein>
<comment type="pathway">
    <text evidence="1 9 11">Cofactor biosynthesis; thiamine diphosphate biosynthesis; thiamine phosphate from 4-amino-2-methyl-5-diphosphomethylpyrimidine and 4-methyl-5-(2-phosphoethyl)-thiazole: step 1/1.</text>
</comment>
<feature type="domain" description="Thiamine phosphate synthase/TenI" evidence="12">
    <location>
        <begin position="12"/>
        <end position="193"/>
    </location>
</feature>
<dbReference type="InterPro" id="IPR022998">
    <property type="entry name" value="ThiamineP_synth_TenI"/>
</dbReference>
<proteinExistence type="inferred from homology"/>
<dbReference type="RefSeq" id="WP_202007574.1">
    <property type="nucleotide sequence ID" value="NZ_JAERRB010000001.1"/>
</dbReference>
<feature type="binding site" evidence="9">
    <location>
        <position position="74"/>
    </location>
    <ligand>
        <name>4-amino-2-methyl-5-(diphosphooxymethyl)pyrimidine</name>
        <dbReference type="ChEBI" id="CHEBI:57841"/>
    </ligand>
</feature>
<feature type="binding site" evidence="9">
    <location>
        <position position="142"/>
    </location>
    <ligand>
        <name>4-amino-2-methyl-5-(diphosphooxymethyl)pyrimidine</name>
        <dbReference type="ChEBI" id="CHEBI:57841"/>
    </ligand>
</feature>
<dbReference type="SUPFAM" id="SSF51391">
    <property type="entry name" value="Thiamin phosphate synthase"/>
    <property type="match status" value="1"/>
</dbReference>
<evidence type="ECO:0000256" key="3">
    <source>
        <dbReference type="ARBA" id="ARBA00022723"/>
    </source>
</evidence>
<dbReference type="Proteomes" id="UP000613030">
    <property type="component" value="Unassembled WGS sequence"/>
</dbReference>
<feature type="binding site" evidence="9">
    <location>
        <position position="94"/>
    </location>
    <ligand>
        <name>Mg(2+)</name>
        <dbReference type="ChEBI" id="CHEBI:18420"/>
    </ligand>
</feature>
<dbReference type="Gene3D" id="3.20.20.70">
    <property type="entry name" value="Aldolase class I"/>
    <property type="match status" value="1"/>
</dbReference>
<evidence type="ECO:0000256" key="7">
    <source>
        <dbReference type="ARBA" id="ARBA00047851"/>
    </source>
</evidence>
<dbReference type="GO" id="GO:0004789">
    <property type="term" value="F:thiamine-phosphate diphosphorylase activity"/>
    <property type="evidence" value="ECO:0007669"/>
    <property type="project" value="UniProtKB-EC"/>
</dbReference>
<comment type="catalytic activity">
    <reaction evidence="7 9 10">
        <text>2-(2-carboxy-4-methylthiazol-5-yl)ethyl phosphate + 4-amino-2-methyl-5-(diphosphooxymethyl)pyrimidine + 2 H(+) = thiamine phosphate + CO2 + diphosphate</text>
        <dbReference type="Rhea" id="RHEA:47848"/>
        <dbReference type="ChEBI" id="CHEBI:15378"/>
        <dbReference type="ChEBI" id="CHEBI:16526"/>
        <dbReference type="ChEBI" id="CHEBI:33019"/>
        <dbReference type="ChEBI" id="CHEBI:37575"/>
        <dbReference type="ChEBI" id="CHEBI:57841"/>
        <dbReference type="ChEBI" id="CHEBI:62890"/>
        <dbReference type="EC" id="2.5.1.3"/>
    </reaction>
</comment>
<comment type="similarity">
    <text evidence="9 10">Belongs to the thiamine-phosphate synthase family.</text>
</comment>
<evidence type="ECO:0000256" key="5">
    <source>
        <dbReference type="ARBA" id="ARBA00022977"/>
    </source>
</evidence>
<dbReference type="EMBL" id="JAERRB010000001">
    <property type="protein sequence ID" value="MBL0740348.1"/>
    <property type="molecule type" value="Genomic_DNA"/>
</dbReference>
<comment type="caution">
    <text evidence="13">The sequence shown here is derived from an EMBL/GenBank/DDBJ whole genome shotgun (WGS) entry which is preliminary data.</text>
</comment>
<reference evidence="13 14" key="1">
    <citation type="submission" date="2021-01" db="EMBL/GenBank/DDBJ databases">
        <title>Chryseolinea sp. Jin1 Genome sequencing and assembly.</title>
        <authorList>
            <person name="Kim I."/>
        </authorList>
    </citation>
    <scope>NUCLEOTIDE SEQUENCE [LARGE SCALE GENOMIC DNA]</scope>
    <source>
        <strain evidence="13 14">Jin1</strain>
    </source>
</reference>
<keyword evidence="5 9" id="KW-0784">Thiamine biosynthesis</keyword>
<name>A0ABS1KLZ4_9BACT</name>
<keyword evidence="2 9" id="KW-0808">Transferase</keyword>
<dbReference type="CDD" id="cd00564">
    <property type="entry name" value="TMP_TenI"/>
    <property type="match status" value="1"/>
</dbReference>
<comment type="cofactor">
    <cofactor evidence="9">
        <name>Mg(2+)</name>
        <dbReference type="ChEBI" id="CHEBI:18420"/>
    </cofactor>
    <text evidence="9">Binds 1 Mg(2+) ion per subunit.</text>
</comment>
<comment type="catalytic activity">
    <reaction evidence="6 9 10">
        <text>4-methyl-5-(2-phosphooxyethyl)-thiazole + 4-amino-2-methyl-5-(diphosphooxymethyl)pyrimidine + H(+) = thiamine phosphate + diphosphate</text>
        <dbReference type="Rhea" id="RHEA:22328"/>
        <dbReference type="ChEBI" id="CHEBI:15378"/>
        <dbReference type="ChEBI" id="CHEBI:33019"/>
        <dbReference type="ChEBI" id="CHEBI:37575"/>
        <dbReference type="ChEBI" id="CHEBI:57841"/>
        <dbReference type="ChEBI" id="CHEBI:58296"/>
        <dbReference type="EC" id="2.5.1.3"/>
    </reaction>
</comment>
<organism evidence="13 14">
    <name type="scientific">Chryseolinea lacunae</name>
    <dbReference type="NCBI Taxonomy" id="2801331"/>
    <lineage>
        <taxon>Bacteria</taxon>
        <taxon>Pseudomonadati</taxon>
        <taxon>Bacteroidota</taxon>
        <taxon>Cytophagia</taxon>
        <taxon>Cytophagales</taxon>
        <taxon>Fulvivirgaceae</taxon>
        <taxon>Chryseolinea</taxon>
    </lineage>
</organism>
<gene>
    <name evidence="9 13" type="primary">thiE</name>
    <name evidence="13" type="ORF">JI741_03925</name>
</gene>
<feature type="binding site" evidence="9">
    <location>
        <begin position="42"/>
        <end position="46"/>
    </location>
    <ligand>
        <name>4-amino-2-methyl-5-(diphosphooxymethyl)pyrimidine</name>
        <dbReference type="ChEBI" id="CHEBI:57841"/>
    </ligand>
</feature>
<feature type="binding site" evidence="9">
    <location>
        <begin position="190"/>
        <end position="191"/>
    </location>
    <ligand>
        <name>2-[(2R,5Z)-2-carboxy-4-methylthiazol-5(2H)-ylidene]ethyl phosphate</name>
        <dbReference type="ChEBI" id="CHEBI:62899"/>
    </ligand>
</feature>
<evidence type="ECO:0000256" key="8">
    <source>
        <dbReference type="ARBA" id="ARBA00047883"/>
    </source>
</evidence>
<evidence type="ECO:0000313" key="13">
    <source>
        <dbReference type="EMBL" id="MBL0740348.1"/>
    </source>
</evidence>
<evidence type="ECO:0000259" key="12">
    <source>
        <dbReference type="Pfam" id="PF02581"/>
    </source>
</evidence>
<feature type="binding site" evidence="9">
    <location>
        <position position="113"/>
    </location>
    <ligand>
        <name>4-amino-2-methyl-5-(diphosphooxymethyl)pyrimidine</name>
        <dbReference type="ChEBI" id="CHEBI:57841"/>
    </ligand>
</feature>
<dbReference type="PANTHER" id="PTHR20857">
    <property type="entry name" value="THIAMINE-PHOSPHATE PYROPHOSPHORYLASE"/>
    <property type="match status" value="1"/>
</dbReference>
<sequence>MTLASIAFPYSLYLITDEAACRGRDVMAVTEAAVKGGVDLVQLREKNLADDAFLTRALRMKDMLDRYDVPLIINDNLAIAQACHAAGLHVGNTDMPPRTVRARWPACTVLGYSLEYEKQIQNAEAMCSDYLALSPVFATPTKTNTITEWGLAGTRKVRALTTTPLVAIGGINLHNAADVIRAGADCLAVVSAICSADDPARAAERLREEIEKSKQKR</sequence>
<comment type="catalytic activity">
    <reaction evidence="8 9 10">
        <text>2-[(2R,5Z)-2-carboxy-4-methylthiazol-5(2H)-ylidene]ethyl phosphate + 4-amino-2-methyl-5-(diphosphooxymethyl)pyrimidine + 2 H(+) = thiamine phosphate + CO2 + diphosphate</text>
        <dbReference type="Rhea" id="RHEA:47844"/>
        <dbReference type="ChEBI" id="CHEBI:15378"/>
        <dbReference type="ChEBI" id="CHEBI:16526"/>
        <dbReference type="ChEBI" id="CHEBI:33019"/>
        <dbReference type="ChEBI" id="CHEBI:37575"/>
        <dbReference type="ChEBI" id="CHEBI:57841"/>
        <dbReference type="ChEBI" id="CHEBI:62899"/>
        <dbReference type="EC" id="2.5.1.3"/>
    </reaction>
</comment>
<dbReference type="PANTHER" id="PTHR20857:SF23">
    <property type="entry name" value="THIAMINE BIOSYNTHETIC BIFUNCTIONAL ENZYME"/>
    <property type="match status" value="1"/>
</dbReference>
<evidence type="ECO:0000256" key="1">
    <source>
        <dbReference type="ARBA" id="ARBA00005165"/>
    </source>
</evidence>
<keyword evidence="14" id="KW-1185">Reference proteome</keyword>
<accession>A0ABS1KLZ4</accession>
<dbReference type="EC" id="2.5.1.3" evidence="9"/>
<evidence type="ECO:0000256" key="10">
    <source>
        <dbReference type="RuleBase" id="RU003826"/>
    </source>
</evidence>
<dbReference type="Pfam" id="PF02581">
    <property type="entry name" value="TMP-TENI"/>
    <property type="match status" value="1"/>
</dbReference>
<keyword evidence="3 9" id="KW-0479">Metal-binding</keyword>
<dbReference type="InterPro" id="IPR034291">
    <property type="entry name" value="TMP_synthase"/>
</dbReference>
<dbReference type="InterPro" id="IPR036206">
    <property type="entry name" value="ThiamineP_synth_sf"/>
</dbReference>
<feature type="binding site" evidence="9">
    <location>
        <begin position="139"/>
        <end position="141"/>
    </location>
    <ligand>
        <name>2-[(2R,5Z)-2-carboxy-4-methylthiazol-5(2H)-ylidene]ethyl phosphate</name>
        <dbReference type="ChEBI" id="CHEBI:62899"/>
    </ligand>
</feature>
<evidence type="ECO:0000256" key="6">
    <source>
        <dbReference type="ARBA" id="ARBA00047334"/>
    </source>
</evidence>
<evidence type="ECO:0000313" key="14">
    <source>
        <dbReference type="Proteomes" id="UP000613030"/>
    </source>
</evidence>
<dbReference type="NCBIfam" id="TIGR00693">
    <property type="entry name" value="thiE"/>
    <property type="match status" value="1"/>
</dbReference>
<dbReference type="HAMAP" id="MF_00097">
    <property type="entry name" value="TMP_synthase"/>
    <property type="match status" value="1"/>
</dbReference>
<evidence type="ECO:0000256" key="9">
    <source>
        <dbReference type="HAMAP-Rule" id="MF_00097"/>
    </source>
</evidence>
<comment type="function">
    <text evidence="9">Condenses 4-methyl-5-(beta-hydroxyethyl)thiazole monophosphate (THZ-P) and 2-methyl-4-amino-5-hydroxymethyl pyrimidine pyrophosphate (HMP-PP) to form thiamine monophosphate (TMP).</text>
</comment>
<feature type="binding site" evidence="9">
    <location>
        <position position="170"/>
    </location>
    <ligand>
        <name>2-[(2R,5Z)-2-carboxy-4-methylthiazol-5(2H)-ylidene]ethyl phosphate</name>
        <dbReference type="ChEBI" id="CHEBI:62899"/>
    </ligand>
</feature>
<dbReference type="InterPro" id="IPR013785">
    <property type="entry name" value="Aldolase_TIM"/>
</dbReference>
<keyword evidence="4 9" id="KW-0460">Magnesium</keyword>
<evidence type="ECO:0000256" key="4">
    <source>
        <dbReference type="ARBA" id="ARBA00022842"/>
    </source>
</evidence>
<feature type="binding site" evidence="9">
    <location>
        <position position="75"/>
    </location>
    <ligand>
        <name>Mg(2+)</name>
        <dbReference type="ChEBI" id="CHEBI:18420"/>
    </ligand>
</feature>
<evidence type="ECO:0000256" key="11">
    <source>
        <dbReference type="RuleBase" id="RU004253"/>
    </source>
</evidence>
<evidence type="ECO:0000256" key="2">
    <source>
        <dbReference type="ARBA" id="ARBA00022679"/>
    </source>
</evidence>